<organism evidence="1 2">
    <name type="scientific">Coniosporium apollinis</name>
    <dbReference type="NCBI Taxonomy" id="61459"/>
    <lineage>
        <taxon>Eukaryota</taxon>
        <taxon>Fungi</taxon>
        <taxon>Dikarya</taxon>
        <taxon>Ascomycota</taxon>
        <taxon>Pezizomycotina</taxon>
        <taxon>Dothideomycetes</taxon>
        <taxon>Dothideomycetes incertae sedis</taxon>
        <taxon>Coniosporium</taxon>
    </lineage>
</organism>
<gene>
    <name evidence="1" type="ORF">H2201_000056</name>
</gene>
<name>A0ABQ9P5P9_9PEZI</name>
<evidence type="ECO:0000313" key="1">
    <source>
        <dbReference type="EMBL" id="KAJ9669672.1"/>
    </source>
</evidence>
<proteinExistence type="predicted"/>
<protein>
    <recommendedName>
        <fullName evidence="3">Autophagy-related protein 11</fullName>
    </recommendedName>
</protein>
<comment type="caution">
    <text evidence="1">The sequence shown here is derived from an EMBL/GenBank/DDBJ whole genome shotgun (WGS) entry which is preliminary data.</text>
</comment>
<dbReference type="EMBL" id="JAPDRL010000001">
    <property type="protein sequence ID" value="KAJ9669672.1"/>
    <property type="molecule type" value="Genomic_DNA"/>
</dbReference>
<accession>A0ABQ9P5P9</accession>
<reference evidence="1" key="1">
    <citation type="submission" date="2022-10" db="EMBL/GenBank/DDBJ databases">
        <title>Culturing micro-colonial fungi from biological soil crusts in the Mojave desert and describing Neophaeococcomyces mojavensis, and introducing the new genera and species Taxawa tesnikishii.</title>
        <authorList>
            <person name="Kurbessoian T."/>
            <person name="Stajich J.E."/>
        </authorList>
    </citation>
    <scope>NUCLEOTIDE SEQUENCE</scope>
    <source>
        <strain evidence="1">TK_1</strain>
    </source>
</reference>
<sequence length="520" mass="58144">MQSSRSLERLLTVLEERETGLGRDDVEWAFKSAKTKDEITAWVDEYLEPATLLSKDELDLYCKLFPRHILSKAPDRAQTVRPIFDHEIQTAIESLENSTAAIKTQSRALEVQKQALLALKAQNDAPSEMAKRVSADRNRKYVQELQSLDIAAQELSDSAADQLAALQREVKSSRASLLTSITERLTADDRLLTSIGKLAPKLQQAPEDHDGLKSVEQRCRALVAFRTAETKTRVDALYRQSLHEYSSEDGSQKPAEELTAERGELEAELETLHAEIASVADMVVEHELREPILRSIKRSKDSQMAEQEKWSAYVISTLEYLASRLDVMGAHAQELHPLHRATEEVSSALDDELVKPLTARAMSPIKSPTKGKHLLHATKPSWGMHSKTPSEEAVQRLLRHLDISAPSSDAKKFHKALDAALIDREGWLQEHQDSVTASTTQAVAQVMRRADEELQVVLSSLYASSDYATVHLSSKTLDERLAAFDHAIGEVGKGIAEVDAPLTGEETRRRETFIRKWSRP</sequence>
<dbReference type="Proteomes" id="UP001172684">
    <property type="component" value="Unassembled WGS sequence"/>
</dbReference>
<evidence type="ECO:0008006" key="3">
    <source>
        <dbReference type="Google" id="ProtNLM"/>
    </source>
</evidence>
<evidence type="ECO:0000313" key="2">
    <source>
        <dbReference type="Proteomes" id="UP001172684"/>
    </source>
</evidence>
<keyword evidence="2" id="KW-1185">Reference proteome</keyword>